<dbReference type="GO" id="GO:0006887">
    <property type="term" value="P:exocytosis"/>
    <property type="evidence" value="ECO:0007669"/>
    <property type="project" value="UniProtKB-KW"/>
</dbReference>
<reference evidence="9" key="1">
    <citation type="submission" date="2023-01" db="EMBL/GenBank/DDBJ databases">
        <title>The chitinases involved in constricting ring structure development in the nematode-trapping fungus Drechslerella dactyloides.</title>
        <authorList>
            <person name="Wang R."/>
            <person name="Zhang L."/>
            <person name="Tang P."/>
            <person name="Li S."/>
            <person name="Liang L."/>
        </authorList>
    </citation>
    <scope>NUCLEOTIDE SEQUENCE</scope>
    <source>
        <strain evidence="9">YMF1.00031</strain>
    </source>
</reference>
<feature type="domain" description="Exocyst complex component Sec10-like alpha-helical bundle" evidence="7">
    <location>
        <begin position="251"/>
        <end position="891"/>
    </location>
</feature>
<evidence type="ECO:0000256" key="2">
    <source>
        <dbReference type="ARBA" id="ARBA00022448"/>
    </source>
</evidence>
<accession>A0AAD6J2Q2</accession>
<dbReference type="AlphaFoldDB" id="A0AAD6J2Q2"/>
<dbReference type="InterPro" id="IPR048627">
    <property type="entry name" value="Sec10_HB"/>
</dbReference>
<protein>
    <recommendedName>
        <fullName evidence="11">Exocyst complex component Sec10</fullName>
    </recommendedName>
</protein>
<comment type="caution">
    <text evidence="9">The sequence shown here is derived from an EMBL/GenBank/DDBJ whole genome shotgun (WGS) entry which is preliminary data.</text>
</comment>
<dbReference type="Proteomes" id="UP001221413">
    <property type="component" value="Unassembled WGS sequence"/>
</dbReference>
<dbReference type="GO" id="GO:0000145">
    <property type="term" value="C:exocyst"/>
    <property type="evidence" value="ECO:0007669"/>
    <property type="project" value="TreeGrafter"/>
</dbReference>
<dbReference type="PANTHER" id="PTHR12100">
    <property type="entry name" value="SEC10"/>
    <property type="match status" value="1"/>
</dbReference>
<comment type="similarity">
    <text evidence="1">Belongs to the SEC10 family.</text>
</comment>
<dbReference type="PANTHER" id="PTHR12100:SF0">
    <property type="entry name" value="EXOCYST COMPLEX COMPONENT 5"/>
    <property type="match status" value="1"/>
</dbReference>
<evidence type="ECO:0000313" key="9">
    <source>
        <dbReference type="EMBL" id="KAJ6262519.1"/>
    </source>
</evidence>
<evidence type="ECO:0008006" key="11">
    <source>
        <dbReference type="Google" id="ProtNLM"/>
    </source>
</evidence>
<evidence type="ECO:0000256" key="6">
    <source>
        <dbReference type="SAM" id="MobiDB-lite"/>
    </source>
</evidence>
<evidence type="ECO:0000313" key="10">
    <source>
        <dbReference type="Proteomes" id="UP001221413"/>
    </source>
</evidence>
<gene>
    <name evidence="9" type="ORF">Dda_3329</name>
</gene>
<keyword evidence="4 5" id="KW-0175">Coiled coil</keyword>
<dbReference type="GO" id="GO:0006893">
    <property type="term" value="P:Golgi to plasma membrane transport"/>
    <property type="evidence" value="ECO:0007669"/>
    <property type="project" value="TreeGrafter"/>
</dbReference>
<sequence>MGESEFEDADLVWLLLLKWPPSCGPPATVVRHGGTSIHPPASTWPIASIERTRQCPPGSPARLPQASDSDDKASRMAATNDGVQGLYPSLPAFDLSNFSSKEFIVKDFIENLSQSVRTLRRAGPNSNAFDPKPYIRTFEAAVSRIRQLDDDLAEQESELKEAVRRAELDHGRRVQELGRRLEETIDRFQKLDVNIGGKAVSIGGELEKLDKQRMRALDAKFLIECYVEFRRGDASRLEKMRKSGLINDSIKCAVISRQLMSIAQKLELPSNDATRMLIEKFSESLEKDLLSQFDTAYRQMDITAMKGCAKVLHDFNGGNSVKALFVNQHEFFITKQHLVTNEVVLGGDIWDKLPDPDADPPPLEKSLTEIIDAARYVVIQESSLIKDIFPVPGDVTKSFLQRIFQQTIQQRLELVLEKAETISPLAFLRSLQAAKSSLDTLVEKLKENSEELNDKETNNEIAACLDQNLDDLFTPYLEGSIKYIEREKKSLQDLYESILFKFNTFHARRKKLQNTTMLYKWKTQLQNSTNSARDRVITQLQDTDPATARRTEQLLRLAGLGSFREKHLKDDKITEIELEETDGQLSVDVAKRMLKWLAESIGRSLEIGSSGDMPKDASAFLAVLIDNVGLYVETALESCLDFAITAEAAKNEPDLTYFSEIKAANIILSLMHKTIHTALLPLAQTSLKIRREMSLASHRFFSKVEDRINQIIQKTVDVILTHTGNLLNKQPKRDYRPRDDEVSLMMLQTPTCLAISTFLDKAHAAGQSALTGPNLISFLYEIATGFRTRFLENLQKNTINVVGGISLTKDIVFYQSMFQNWRANEDPGNPVPTGSVKESFELLHEVGNLYVVPANALKDRLRDGLLAKAKKELLVPYLARREDYYTAGINKVITSEMAL</sequence>
<evidence type="ECO:0000256" key="5">
    <source>
        <dbReference type="SAM" id="Coils"/>
    </source>
</evidence>
<keyword evidence="3" id="KW-0268">Exocytosis</keyword>
<evidence type="ECO:0000259" key="8">
    <source>
        <dbReference type="Pfam" id="PF20667"/>
    </source>
</evidence>
<dbReference type="Pfam" id="PF07393">
    <property type="entry name" value="Sec10_HB"/>
    <property type="match status" value="1"/>
</dbReference>
<organism evidence="9 10">
    <name type="scientific">Drechslerella dactyloides</name>
    <name type="common">Nematode-trapping fungus</name>
    <name type="synonym">Arthrobotrys dactyloides</name>
    <dbReference type="NCBI Taxonomy" id="74499"/>
    <lineage>
        <taxon>Eukaryota</taxon>
        <taxon>Fungi</taxon>
        <taxon>Dikarya</taxon>
        <taxon>Ascomycota</taxon>
        <taxon>Pezizomycotina</taxon>
        <taxon>Orbiliomycetes</taxon>
        <taxon>Orbiliales</taxon>
        <taxon>Orbiliaceae</taxon>
        <taxon>Drechslerella</taxon>
    </lineage>
</organism>
<dbReference type="InterPro" id="IPR048625">
    <property type="entry name" value="Sec10_N"/>
</dbReference>
<name>A0AAD6J2Q2_DREDA</name>
<evidence type="ECO:0000259" key="7">
    <source>
        <dbReference type="Pfam" id="PF07393"/>
    </source>
</evidence>
<feature type="domain" description="Exocyst complex component Sec10 N-terminal" evidence="8">
    <location>
        <begin position="131"/>
        <end position="242"/>
    </location>
</feature>
<feature type="coiled-coil region" evidence="5">
    <location>
        <begin position="428"/>
        <end position="462"/>
    </location>
</feature>
<dbReference type="InterPro" id="IPR009976">
    <property type="entry name" value="Sec10-like"/>
</dbReference>
<dbReference type="EMBL" id="JAQGDS010000003">
    <property type="protein sequence ID" value="KAJ6262519.1"/>
    <property type="molecule type" value="Genomic_DNA"/>
</dbReference>
<keyword evidence="10" id="KW-1185">Reference proteome</keyword>
<dbReference type="Pfam" id="PF20667">
    <property type="entry name" value="Sec10_N"/>
    <property type="match status" value="1"/>
</dbReference>
<feature type="region of interest" description="Disordered" evidence="6">
    <location>
        <begin position="53"/>
        <end position="72"/>
    </location>
</feature>
<evidence type="ECO:0000256" key="3">
    <source>
        <dbReference type="ARBA" id="ARBA00022483"/>
    </source>
</evidence>
<keyword evidence="2" id="KW-0813">Transport</keyword>
<evidence type="ECO:0000256" key="4">
    <source>
        <dbReference type="ARBA" id="ARBA00023054"/>
    </source>
</evidence>
<proteinExistence type="inferred from homology"/>
<feature type="coiled-coil region" evidence="5">
    <location>
        <begin position="138"/>
        <end position="165"/>
    </location>
</feature>
<evidence type="ECO:0000256" key="1">
    <source>
        <dbReference type="ARBA" id="ARBA00006572"/>
    </source>
</evidence>